<dbReference type="OrthoDB" id="5458825at2"/>
<dbReference type="STRING" id="1121393.SAMN02745216_00546"/>
<organism evidence="3 4">
    <name type="scientific">Desulfatibacillum alkenivorans DSM 16219</name>
    <dbReference type="NCBI Taxonomy" id="1121393"/>
    <lineage>
        <taxon>Bacteria</taxon>
        <taxon>Pseudomonadati</taxon>
        <taxon>Thermodesulfobacteriota</taxon>
        <taxon>Desulfobacteria</taxon>
        <taxon>Desulfobacterales</taxon>
        <taxon>Desulfatibacillaceae</taxon>
        <taxon>Desulfatibacillum</taxon>
    </lineage>
</organism>
<dbReference type="Proteomes" id="UP000183994">
    <property type="component" value="Unassembled WGS sequence"/>
</dbReference>
<dbReference type="InterPro" id="IPR029063">
    <property type="entry name" value="SAM-dependent_MTases_sf"/>
</dbReference>
<dbReference type="GO" id="GO:0008168">
    <property type="term" value="F:methyltransferase activity"/>
    <property type="evidence" value="ECO:0007669"/>
    <property type="project" value="UniProtKB-KW"/>
</dbReference>
<dbReference type="SUPFAM" id="SSF53335">
    <property type="entry name" value="S-adenosyl-L-methionine-dependent methyltransferases"/>
    <property type="match status" value="1"/>
</dbReference>
<gene>
    <name evidence="3" type="ORF">SAMN02745216_00546</name>
</gene>
<dbReference type="Pfam" id="PF13578">
    <property type="entry name" value="Methyltransf_24"/>
    <property type="match status" value="1"/>
</dbReference>
<proteinExistence type="predicted"/>
<dbReference type="GO" id="GO:0005886">
    <property type="term" value="C:plasma membrane"/>
    <property type="evidence" value="ECO:0007669"/>
    <property type="project" value="TreeGrafter"/>
</dbReference>
<evidence type="ECO:0000313" key="3">
    <source>
        <dbReference type="EMBL" id="SHI80123.1"/>
    </source>
</evidence>
<name>A0A1M6E403_9BACT</name>
<dbReference type="PANTHER" id="PTHR40048:SF1">
    <property type="entry name" value="RHAMNOSYL O-METHYLTRANSFERASE"/>
    <property type="match status" value="1"/>
</dbReference>
<keyword evidence="4" id="KW-1185">Reference proteome</keyword>
<dbReference type="PANTHER" id="PTHR40048">
    <property type="entry name" value="RHAMNOSYL O-METHYLTRANSFERASE"/>
    <property type="match status" value="1"/>
</dbReference>
<evidence type="ECO:0000313" key="4">
    <source>
        <dbReference type="Proteomes" id="UP000183994"/>
    </source>
</evidence>
<keyword evidence="2 3" id="KW-0808">Transferase</keyword>
<dbReference type="EMBL" id="FQZU01000002">
    <property type="protein sequence ID" value="SHI80123.1"/>
    <property type="molecule type" value="Genomic_DNA"/>
</dbReference>
<evidence type="ECO:0000256" key="1">
    <source>
        <dbReference type="ARBA" id="ARBA00022603"/>
    </source>
</evidence>
<accession>A0A1M6E403</accession>
<dbReference type="RefSeq" id="WP_073472625.1">
    <property type="nucleotide sequence ID" value="NZ_FQZU01000002.1"/>
</dbReference>
<dbReference type="AlphaFoldDB" id="A0A1M6E403"/>
<evidence type="ECO:0000256" key="2">
    <source>
        <dbReference type="ARBA" id="ARBA00022679"/>
    </source>
</evidence>
<keyword evidence="1 3" id="KW-0489">Methyltransferase</keyword>
<dbReference type="GO" id="GO:0071770">
    <property type="term" value="P:DIM/DIP cell wall layer assembly"/>
    <property type="evidence" value="ECO:0007669"/>
    <property type="project" value="TreeGrafter"/>
</dbReference>
<protein>
    <submittedName>
        <fullName evidence="3">Methyltransferase domain-containing protein</fullName>
    </submittedName>
</protein>
<dbReference type="GO" id="GO:0032259">
    <property type="term" value="P:methylation"/>
    <property type="evidence" value="ECO:0007669"/>
    <property type="project" value="UniProtKB-KW"/>
</dbReference>
<reference evidence="4" key="1">
    <citation type="submission" date="2016-11" db="EMBL/GenBank/DDBJ databases">
        <authorList>
            <person name="Varghese N."/>
            <person name="Submissions S."/>
        </authorList>
    </citation>
    <scope>NUCLEOTIDE SEQUENCE [LARGE SCALE GENOMIC DNA]</scope>
    <source>
        <strain evidence="4">DSM 16219</strain>
    </source>
</reference>
<sequence>MDIKTLYNLPVKGFLALDEAQRLYDIALEAGAKGPCLEIGSYCGKSTLFLGTACKEAGAVLFSIDHHRGNEEQQPGEEYHDSDLVDGEGRMDTFPFFRKTLETAGLEDTVIAMVTRSRIASRQWATPLALVFIDGGHTFEAAYTDYVSWAGHVMPGGYLAIHDIFDDPAKGGQAPYEIYNLAKASKLFEECPMTGTLGVLRRL</sequence>
<dbReference type="Gene3D" id="3.40.50.150">
    <property type="entry name" value="Vaccinia Virus protein VP39"/>
    <property type="match status" value="1"/>
</dbReference>